<protein>
    <recommendedName>
        <fullName evidence="3">Polymer-forming cytoskeletal protein</fullName>
    </recommendedName>
</protein>
<evidence type="ECO:0008006" key="3">
    <source>
        <dbReference type="Google" id="ProtNLM"/>
    </source>
</evidence>
<reference evidence="1 2" key="1">
    <citation type="submission" date="2015-01" db="EMBL/GenBank/DDBJ databases">
        <authorList>
            <person name="Aslett A.Martin."/>
            <person name="De Silva Nishadi"/>
        </authorList>
    </citation>
    <scope>NUCLEOTIDE SEQUENCE [LARGE SCALE GENOMIC DNA]</scope>
    <source>
        <strain evidence="1 2">R28058</strain>
    </source>
</reference>
<dbReference type="Proteomes" id="UP000049127">
    <property type="component" value="Unassembled WGS sequence"/>
</dbReference>
<sequence>MNNKLHSISLDGVGSSGGGKFEDINISGVYSLKGDIICNKFYVSGVLKDSKNIQCEEFRVSGVLKSSESLQANDINVSGVATIGKNIKSQKISGEGCIKVKEDIESEKVDLQGNIICHGLINCEDFYLFTEGESKIGEIGATNIEICAKEKSINLLKIFIPKRIKNNHAYIKVIEGDNIKLSNCDVGIVRGKNIVIGENCKIDKVEYSESIDINELSKVDNINKI</sequence>
<dbReference type="RefSeq" id="WP_055341459.1">
    <property type="nucleotide sequence ID" value="NZ_CEKZ01000003.1"/>
</dbReference>
<name>A0A0C7QQ94_PARSO</name>
<gene>
    <name evidence="1" type="ORF">R28058_06451</name>
</gene>
<evidence type="ECO:0000313" key="1">
    <source>
        <dbReference type="EMBL" id="CEQ02912.1"/>
    </source>
</evidence>
<dbReference type="OrthoDB" id="1730007at2"/>
<organism evidence="1 2">
    <name type="scientific">Paraclostridium sordellii</name>
    <name type="common">Clostridium sordellii</name>
    <dbReference type="NCBI Taxonomy" id="1505"/>
    <lineage>
        <taxon>Bacteria</taxon>
        <taxon>Bacillati</taxon>
        <taxon>Bacillota</taxon>
        <taxon>Clostridia</taxon>
        <taxon>Peptostreptococcales</taxon>
        <taxon>Peptostreptococcaceae</taxon>
        <taxon>Paraclostridium</taxon>
    </lineage>
</organism>
<accession>A0A0C7QQ94</accession>
<proteinExistence type="predicted"/>
<dbReference type="EMBL" id="CEKZ01000003">
    <property type="protein sequence ID" value="CEQ02912.1"/>
    <property type="molecule type" value="Genomic_DNA"/>
</dbReference>
<evidence type="ECO:0000313" key="2">
    <source>
        <dbReference type="Proteomes" id="UP000049127"/>
    </source>
</evidence>
<dbReference type="AlphaFoldDB" id="A0A0C7QQ94"/>